<sequence>MMMMMMNSLYPLQCRTVGLSPVLQCQKLNRDDNDDDDGDDDHADDDDDDDDDEIENGDAAATDDDNDDDRDEDDSGADAEIISQDKLGRCRKRKETNKTNNPEASCGDLIKMARFIFAGLGNLVGFSGVTPSPS</sequence>
<dbReference type="AlphaFoldDB" id="A0AAV4HEZ9"/>
<evidence type="ECO:0000313" key="3">
    <source>
        <dbReference type="Proteomes" id="UP000762676"/>
    </source>
</evidence>
<organism evidence="2 3">
    <name type="scientific">Elysia marginata</name>
    <dbReference type="NCBI Taxonomy" id="1093978"/>
    <lineage>
        <taxon>Eukaryota</taxon>
        <taxon>Metazoa</taxon>
        <taxon>Spiralia</taxon>
        <taxon>Lophotrochozoa</taxon>
        <taxon>Mollusca</taxon>
        <taxon>Gastropoda</taxon>
        <taxon>Heterobranchia</taxon>
        <taxon>Euthyneura</taxon>
        <taxon>Panpulmonata</taxon>
        <taxon>Sacoglossa</taxon>
        <taxon>Placobranchoidea</taxon>
        <taxon>Plakobranchidae</taxon>
        <taxon>Elysia</taxon>
    </lineage>
</organism>
<evidence type="ECO:0000313" key="2">
    <source>
        <dbReference type="EMBL" id="GFR95316.1"/>
    </source>
</evidence>
<gene>
    <name evidence="2" type="ORF">ElyMa_004425500</name>
</gene>
<accession>A0AAV4HEZ9</accession>
<keyword evidence="3" id="KW-1185">Reference proteome</keyword>
<reference evidence="2 3" key="1">
    <citation type="journal article" date="2021" name="Elife">
        <title>Chloroplast acquisition without the gene transfer in kleptoplastic sea slugs, Plakobranchus ocellatus.</title>
        <authorList>
            <person name="Maeda T."/>
            <person name="Takahashi S."/>
            <person name="Yoshida T."/>
            <person name="Shimamura S."/>
            <person name="Takaki Y."/>
            <person name="Nagai Y."/>
            <person name="Toyoda A."/>
            <person name="Suzuki Y."/>
            <person name="Arimoto A."/>
            <person name="Ishii H."/>
            <person name="Satoh N."/>
            <person name="Nishiyama T."/>
            <person name="Hasebe M."/>
            <person name="Maruyama T."/>
            <person name="Minagawa J."/>
            <person name="Obokata J."/>
            <person name="Shigenobu S."/>
        </authorList>
    </citation>
    <scope>NUCLEOTIDE SEQUENCE [LARGE SCALE GENOMIC DNA]</scope>
</reference>
<name>A0AAV4HEZ9_9GAST</name>
<evidence type="ECO:0000256" key="1">
    <source>
        <dbReference type="SAM" id="MobiDB-lite"/>
    </source>
</evidence>
<dbReference type="EMBL" id="BMAT01008923">
    <property type="protein sequence ID" value="GFR95316.1"/>
    <property type="molecule type" value="Genomic_DNA"/>
</dbReference>
<feature type="region of interest" description="Disordered" evidence="1">
    <location>
        <begin position="27"/>
        <end position="105"/>
    </location>
</feature>
<dbReference type="Proteomes" id="UP000762676">
    <property type="component" value="Unassembled WGS sequence"/>
</dbReference>
<comment type="caution">
    <text evidence="2">The sequence shown here is derived from an EMBL/GenBank/DDBJ whole genome shotgun (WGS) entry which is preliminary data.</text>
</comment>
<protein>
    <submittedName>
        <fullName evidence="2">Uncharacterized protein</fullName>
    </submittedName>
</protein>
<proteinExistence type="predicted"/>
<feature type="compositionally biased region" description="Acidic residues" evidence="1">
    <location>
        <begin position="32"/>
        <end position="77"/>
    </location>
</feature>